<protein>
    <submittedName>
        <fullName evidence="1">Uncharacterized protein</fullName>
    </submittedName>
</protein>
<gene>
    <name evidence="1" type="ORF">HA336_05005</name>
</gene>
<evidence type="ECO:0000313" key="2">
    <source>
        <dbReference type="Proteomes" id="UP000619545"/>
    </source>
</evidence>
<organism evidence="1 2">
    <name type="scientific">Methanopyrus kandleri</name>
    <dbReference type="NCBI Taxonomy" id="2320"/>
    <lineage>
        <taxon>Archaea</taxon>
        <taxon>Methanobacteriati</taxon>
        <taxon>Methanobacteriota</taxon>
        <taxon>Methanomada group</taxon>
        <taxon>Methanopyri</taxon>
        <taxon>Methanopyrales</taxon>
        <taxon>Methanopyraceae</taxon>
        <taxon>Methanopyrus</taxon>
    </lineage>
</organism>
<reference evidence="1" key="1">
    <citation type="journal article" date="2020" name="bioRxiv">
        <title>A rank-normalized archaeal taxonomy based on genome phylogeny resolves widespread incomplete and uneven classifications.</title>
        <authorList>
            <person name="Rinke C."/>
            <person name="Chuvochina M."/>
            <person name="Mussig A.J."/>
            <person name="Chaumeil P.-A."/>
            <person name="Waite D.W."/>
            <person name="Whitman W.B."/>
            <person name="Parks D.H."/>
            <person name="Hugenholtz P."/>
        </authorList>
    </citation>
    <scope>NUCLEOTIDE SEQUENCE</scope>
    <source>
        <strain evidence="1">UBA8853</strain>
    </source>
</reference>
<name>A0A832TI31_9EURY</name>
<proteinExistence type="predicted"/>
<dbReference type="GeneID" id="41583365"/>
<comment type="caution">
    <text evidence="1">The sequence shown here is derived from an EMBL/GenBank/DDBJ whole genome shotgun (WGS) entry which is preliminary data.</text>
</comment>
<dbReference type="Proteomes" id="UP000619545">
    <property type="component" value="Unassembled WGS sequence"/>
</dbReference>
<dbReference type="AlphaFoldDB" id="A0A832TI31"/>
<evidence type="ECO:0000313" key="1">
    <source>
        <dbReference type="EMBL" id="HII70573.1"/>
    </source>
</evidence>
<sequence length="136" mass="15324">MKEEVAKRIASEVAPRVDSKVVDRIYVAVREGTEEDPEPVAKLVEEGEEVYVVFIGLEESEDSGADRTLVNPRNLEAMTVDLMEWAKEEFEDVHVLIGGVSFVWKGGSFRDLLRRYGEDPDDFTVIEEKAVGIPPR</sequence>
<dbReference type="EMBL" id="DUJS01000004">
    <property type="protein sequence ID" value="HII70573.1"/>
    <property type="molecule type" value="Genomic_DNA"/>
</dbReference>
<accession>A0A832TI31</accession>
<dbReference type="RefSeq" id="WP_148679437.1">
    <property type="nucleotide sequence ID" value="NZ_DUJS01000004.1"/>
</dbReference>